<dbReference type="EMBL" id="BGZK01001065">
    <property type="protein sequence ID" value="GBP70156.1"/>
    <property type="molecule type" value="Genomic_DNA"/>
</dbReference>
<proteinExistence type="predicted"/>
<evidence type="ECO:0000313" key="2">
    <source>
        <dbReference type="Proteomes" id="UP000299102"/>
    </source>
</evidence>
<name>A0A4C1Y2M1_EUMVA</name>
<gene>
    <name evidence="1" type="ORF">EVAR_52742_1</name>
</gene>
<reference evidence="1 2" key="1">
    <citation type="journal article" date="2019" name="Commun. Biol.">
        <title>The bagworm genome reveals a unique fibroin gene that provides high tensile strength.</title>
        <authorList>
            <person name="Kono N."/>
            <person name="Nakamura H."/>
            <person name="Ohtoshi R."/>
            <person name="Tomita M."/>
            <person name="Numata K."/>
            <person name="Arakawa K."/>
        </authorList>
    </citation>
    <scope>NUCLEOTIDE SEQUENCE [LARGE SCALE GENOMIC DNA]</scope>
</reference>
<organism evidence="1 2">
    <name type="scientific">Eumeta variegata</name>
    <name type="common">Bagworm moth</name>
    <name type="synonym">Eumeta japonica</name>
    <dbReference type="NCBI Taxonomy" id="151549"/>
    <lineage>
        <taxon>Eukaryota</taxon>
        <taxon>Metazoa</taxon>
        <taxon>Ecdysozoa</taxon>
        <taxon>Arthropoda</taxon>
        <taxon>Hexapoda</taxon>
        <taxon>Insecta</taxon>
        <taxon>Pterygota</taxon>
        <taxon>Neoptera</taxon>
        <taxon>Endopterygota</taxon>
        <taxon>Lepidoptera</taxon>
        <taxon>Glossata</taxon>
        <taxon>Ditrysia</taxon>
        <taxon>Tineoidea</taxon>
        <taxon>Psychidae</taxon>
        <taxon>Oiketicinae</taxon>
        <taxon>Eumeta</taxon>
    </lineage>
</organism>
<keyword evidence="2" id="KW-1185">Reference proteome</keyword>
<dbReference type="Proteomes" id="UP000299102">
    <property type="component" value="Unassembled WGS sequence"/>
</dbReference>
<evidence type="ECO:0000313" key="1">
    <source>
        <dbReference type="EMBL" id="GBP70156.1"/>
    </source>
</evidence>
<sequence length="92" mass="10393">MFQLKMSAAEMKTSLFIRLNRSAVDLTSEHPREGFNEELSGIAFKMNRSVFGSRPLINRSGGPARMELLLKFPATPRPAETHLYDSAIYSFI</sequence>
<dbReference type="AlphaFoldDB" id="A0A4C1Y2M1"/>
<comment type="caution">
    <text evidence="1">The sequence shown here is derived from an EMBL/GenBank/DDBJ whole genome shotgun (WGS) entry which is preliminary data.</text>
</comment>
<protein>
    <submittedName>
        <fullName evidence="1">Uncharacterized protein</fullName>
    </submittedName>
</protein>
<accession>A0A4C1Y2M1</accession>